<dbReference type="HOGENOM" id="CLU_2714948_0_0_10"/>
<dbReference type="Proteomes" id="UP000005391">
    <property type="component" value="Unassembled WGS sequence"/>
</dbReference>
<dbReference type="EMBL" id="AEOH01000003">
    <property type="protein sequence ID" value="EFS98576.1"/>
    <property type="molecule type" value="Genomic_DNA"/>
</dbReference>
<sequence length="72" mass="8340">MYLFCIGKDKDNFVIWKKYNEIFTKNLKMLSVTCSFIRVLIMPINLAKVQTLAKCVAQKRHTGVFRRISGGL</sequence>
<evidence type="ECO:0000313" key="2">
    <source>
        <dbReference type="Proteomes" id="UP000005391"/>
    </source>
</evidence>
<gene>
    <name evidence="1" type="ORF">HMPREF1977_0083</name>
</gene>
<evidence type="ECO:0000313" key="1">
    <source>
        <dbReference type="EMBL" id="EFS98576.1"/>
    </source>
</evidence>
<reference evidence="1 2" key="1">
    <citation type="submission" date="2010-10" db="EMBL/GenBank/DDBJ databases">
        <authorList>
            <person name="Muzny D."/>
            <person name="Qin X."/>
            <person name="Deng J."/>
            <person name="Jiang H."/>
            <person name="Liu Y."/>
            <person name="Qu J."/>
            <person name="Song X.-Z."/>
            <person name="Zhang L."/>
            <person name="Thornton R."/>
            <person name="Coyle M."/>
            <person name="Francisco L."/>
            <person name="Jackson L."/>
            <person name="Javaid M."/>
            <person name="Korchina V."/>
            <person name="Kovar C."/>
            <person name="Mata R."/>
            <person name="Mathew T."/>
            <person name="Ngo R."/>
            <person name="Nguyen L."/>
            <person name="Nguyen N."/>
            <person name="Okwuonu G."/>
            <person name="Ongeri F."/>
            <person name="Pham C."/>
            <person name="Simmons D."/>
            <person name="Wilczek-Boney K."/>
            <person name="Hale W."/>
            <person name="Jakkamsetti A."/>
            <person name="Pham P."/>
            <person name="Ruth R."/>
            <person name="San Lucas F."/>
            <person name="Warren J."/>
            <person name="Zhang J."/>
            <person name="Zhao Z."/>
            <person name="Zhou C."/>
            <person name="Zhu D."/>
            <person name="Lee S."/>
            <person name="Bess C."/>
            <person name="Blankenburg K."/>
            <person name="Forbes L."/>
            <person name="Fu Q."/>
            <person name="Gubbala S."/>
            <person name="Hirani K."/>
            <person name="Jayaseelan J.C."/>
            <person name="Lara F."/>
            <person name="Munidasa M."/>
            <person name="Palculict T."/>
            <person name="Patil S."/>
            <person name="Pu L.-L."/>
            <person name="Saada N."/>
            <person name="Tang L."/>
            <person name="Weissenberger G."/>
            <person name="Zhu Y."/>
            <person name="Hemphill L."/>
            <person name="Shang Y."/>
            <person name="Youmans B."/>
            <person name="Ayvaz T."/>
            <person name="Ross M."/>
            <person name="Santibanez J."/>
            <person name="Aqrawi P."/>
            <person name="Gross S."/>
            <person name="Joshi V."/>
            <person name="Fowler G."/>
            <person name="Nazareth L."/>
            <person name="Reid J."/>
            <person name="Worley K."/>
            <person name="Petrosino J."/>
            <person name="Highlander S."/>
            <person name="Gibbs R."/>
        </authorList>
    </citation>
    <scope>NUCLEOTIDE SEQUENCE [LARGE SCALE GENOMIC DNA]</scope>
    <source>
        <strain evidence="1 2">F0287</strain>
    </source>
</reference>
<protein>
    <submittedName>
        <fullName evidence="1">Uncharacterized protein</fullName>
    </submittedName>
</protein>
<name>E4MNX3_CAPOC</name>
<proteinExistence type="predicted"/>
<comment type="caution">
    <text evidence="1">The sequence shown here is derived from an EMBL/GenBank/DDBJ whole genome shotgun (WGS) entry which is preliminary data.</text>
</comment>
<accession>E4MNX3</accession>
<organism evidence="1 2">
    <name type="scientific">Capnocytophaga ochracea F0287</name>
    <dbReference type="NCBI Taxonomy" id="873517"/>
    <lineage>
        <taxon>Bacteria</taxon>
        <taxon>Pseudomonadati</taxon>
        <taxon>Bacteroidota</taxon>
        <taxon>Flavobacteriia</taxon>
        <taxon>Flavobacteriales</taxon>
        <taxon>Flavobacteriaceae</taxon>
        <taxon>Capnocytophaga</taxon>
    </lineage>
</organism>
<dbReference type="AlphaFoldDB" id="E4MNX3"/>